<organism evidence="7">
    <name type="scientific">Timema poppense</name>
    <name type="common">Walking stick</name>
    <dbReference type="NCBI Taxonomy" id="170557"/>
    <lineage>
        <taxon>Eukaryota</taxon>
        <taxon>Metazoa</taxon>
        <taxon>Ecdysozoa</taxon>
        <taxon>Arthropoda</taxon>
        <taxon>Hexapoda</taxon>
        <taxon>Insecta</taxon>
        <taxon>Pterygota</taxon>
        <taxon>Neoptera</taxon>
        <taxon>Polyneoptera</taxon>
        <taxon>Phasmatodea</taxon>
        <taxon>Timematodea</taxon>
        <taxon>Timematoidea</taxon>
        <taxon>Timematidae</taxon>
        <taxon>Timema</taxon>
    </lineage>
</organism>
<dbReference type="InterPro" id="IPR007881">
    <property type="entry name" value="UNC-50"/>
</dbReference>
<dbReference type="PANTHER" id="PTHR12841:SF6">
    <property type="entry name" value="PROTEIN UNC-50 HOMOLOG"/>
    <property type="match status" value="1"/>
</dbReference>
<feature type="transmembrane region" description="Helical" evidence="6">
    <location>
        <begin position="58"/>
        <end position="78"/>
    </location>
</feature>
<reference evidence="7" key="1">
    <citation type="submission" date="2020-11" db="EMBL/GenBank/DDBJ databases">
        <authorList>
            <person name="Tran Van P."/>
        </authorList>
    </citation>
    <scope>NUCLEOTIDE SEQUENCE</scope>
</reference>
<evidence type="ECO:0000256" key="5">
    <source>
        <dbReference type="ARBA" id="ARBA00023136"/>
    </source>
</evidence>
<comment type="subcellular location">
    <subcellularLocation>
        <location evidence="1">Membrane</location>
        <topology evidence="1">Multi-pass membrane protein</topology>
    </subcellularLocation>
</comment>
<dbReference type="Pfam" id="PF05216">
    <property type="entry name" value="UNC-50"/>
    <property type="match status" value="1"/>
</dbReference>
<dbReference type="EMBL" id="OD002425">
    <property type="protein sequence ID" value="CAD7405188.1"/>
    <property type="molecule type" value="Genomic_DNA"/>
</dbReference>
<keyword evidence="3 6" id="KW-0812">Transmembrane</keyword>
<evidence type="ECO:0008006" key="8">
    <source>
        <dbReference type="Google" id="ProtNLM"/>
    </source>
</evidence>
<dbReference type="GO" id="GO:0000139">
    <property type="term" value="C:Golgi membrane"/>
    <property type="evidence" value="ECO:0007669"/>
    <property type="project" value="TreeGrafter"/>
</dbReference>
<evidence type="ECO:0000256" key="1">
    <source>
        <dbReference type="ARBA" id="ARBA00004141"/>
    </source>
</evidence>
<name>A0A7R9CZE3_TIMPO</name>
<evidence type="ECO:0000256" key="3">
    <source>
        <dbReference type="ARBA" id="ARBA00022692"/>
    </source>
</evidence>
<evidence type="ECO:0000256" key="6">
    <source>
        <dbReference type="SAM" id="Phobius"/>
    </source>
</evidence>
<sequence length="308" mass="35582">MWRFSRPGGGSVFFALKSNIRQSAVGSSTGNYIVLSGRSNSQGWSGDESAPGVTLLGLWAWMASYAALTIGSCWLLIVSERNSMFRTSSTEMEGVDASLDILDCMSAAAKRYKYLRRLIKFDQMDFEFAFWQMWYLFTAPQKVYRNFHYRKQTKSQFARDDPAFLVLLSFWLCVSSIVFAFVLRLGFWGFIKFLLFVSNKYLIKPACQDQDVEWGYAFDVHLNAFFPLLIILHVVQLFFYNVLISQDWFVSKLFGNSLWLLALGLSILHKTQLLLYPLTILAIIYIVSLVIGWNITHTLMDFYKYRVL</sequence>
<dbReference type="AlphaFoldDB" id="A0A7R9CZE3"/>
<feature type="transmembrane region" description="Helical" evidence="6">
    <location>
        <begin position="274"/>
        <end position="296"/>
    </location>
</feature>
<evidence type="ECO:0000256" key="4">
    <source>
        <dbReference type="ARBA" id="ARBA00022989"/>
    </source>
</evidence>
<protein>
    <recommendedName>
        <fullName evidence="8">Unc-50-like protein</fullName>
    </recommendedName>
</protein>
<feature type="transmembrane region" description="Helical" evidence="6">
    <location>
        <begin position="224"/>
        <end position="243"/>
    </location>
</feature>
<evidence type="ECO:0000256" key="2">
    <source>
        <dbReference type="ARBA" id="ARBA00006293"/>
    </source>
</evidence>
<keyword evidence="4 6" id="KW-1133">Transmembrane helix</keyword>
<accession>A0A7R9CZE3</accession>
<comment type="similarity">
    <text evidence="2">Belongs to the unc-50 family.</text>
</comment>
<feature type="transmembrane region" description="Helical" evidence="6">
    <location>
        <begin position="164"/>
        <end position="191"/>
    </location>
</feature>
<feature type="transmembrane region" description="Helical" evidence="6">
    <location>
        <begin position="250"/>
        <end position="268"/>
    </location>
</feature>
<dbReference type="PANTHER" id="PTHR12841">
    <property type="entry name" value="PROTEIN UNC-50 HOMOLOG"/>
    <property type="match status" value="1"/>
</dbReference>
<gene>
    <name evidence="7" type="ORF">TPSB3V08_LOCUS4855</name>
</gene>
<proteinExistence type="inferred from homology"/>
<keyword evidence="5 6" id="KW-0472">Membrane</keyword>
<evidence type="ECO:0000313" key="7">
    <source>
        <dbReference type="EMBL" id="CAD7405188.1"/>
    </source>
</evidence>